<evidence type="ECO:0000256" key="1">
    <source>
        <dbReference type="SAM" id="MobiDB-lite"/>
    </source>
</evidence>
<sequence length="90" mass="10017">MVNRSSRGMKKSALQLTQPSTSLSFLILKMDTDLYDEFGNYIGPDLLSDEEVEDDVNSVDDEGTEEEDMAQDAVNHLETNDVQEESLAVS</sequence>
<reference evidence="2 3" key="1">
    <citation type="submission" date="2018-11" db="EMBL/GenBank/DDBJ databases">
        <authorList>
            <consortium name="Pathogen Informatics"/>
        </authorList>
    </citation>
    <scope>NUCLEOTIDE SEQUENCE [LARGE SCALE GENOMIC DNA]</scope>
    <source>
        <strain>Denwood</strain>
        <strain evidence="3">Zambia</strain>
    </source>
</reference>
<dbReference type="AlphaFoldDB" id="A0A183NI58"/>
<feature type="compositionally biased region" description="Acidic residues" evidence="1">
    <location>
        <begin position="47"/>
        <end position="70"/>
    </location>
</feature>
<gene>
    <name evidence="2" type="ORF">SMTD_LOCUS1795</name>
</gene>
<protein>
    <submittedName>
        <fullName evidence="2">Uncharacterized protein</fullName>
    </submittedName>
</protein>
<proteinExistence type="predicted"/>
<keyword evidence="3" id="KW-1185">Reference proteome</keyword>
<feature type="region of interest" description="Disordered" evidence="1">
    <location>
        <begin position="45"/>
        <end position="90"/>
    </location>
</feature>
<dbReference type="InterPro" id="IPR031950">
    <property type="entry name" value="EFTUD2_N"/>
</dbReference>
<accession>A0A183NI58</accession>
<organism evidence="2 3">
    <name type="scientific">Schistosoma mattheei</name>
    <dbReference type="NCBI Taxonomy" id="31246"/>
    <lineage>
        <taxon>Eukaryota</taxon>
        <taxon>Metazoa</taxon>
        <taxon>Spiralia</taxon>
        <taxon>Lophotrochozoa</taxon>
        <taxon>Platyhelminthes</taxon>
        <taxon>Trematoda</taxon>
        <taxon>Digenea</taxon>
        <taxon>Strigeidida</taxon>
        <taxon>Schistosomatoidea</taxon>
        <taxon>Schistosomatidae</taxon>
        <taxon>Schistosoma</taxon>
    </lineage>
</organism>
<name>A0A183NI58_9TREM</name>
<dbReference type="Proteomes" id="UP000269396">
    <property type="component" value="Unassembled WGS sequence"/>
</dbReference>
<dbReference type="Pfam" id="PF16004">
    <property type="entry name" value="EFTUD2"/>
    <property type="match status" value="1"/>
</dbReference>
<dbReference type="EMBL" id="UZAL01002137">
    <property type="protein sequence ID" value="VDO81462.1"/>
    <property type="molecule type" value="Genomic_DNA"/>
</dbReference>
<evidence type="ECO:0000313" key="3">
    <source>
        <dbReference type="Proteomes" id="UP000269396"/>
    </source>
</evidence>
<evidence type="ECO:0000313" key="2">
    <source>
        <dbReference type="EMBL" id="VDO81462.1"/>
    </source>
</evidence>